<reference evidence="1" key="2">
    <citation type="journal article" date="2015" name="Fish Shellfish Immunol.">
        <title>Early steps in the European eel (Anguilla anguilla)-Vibrio vulnificus interaction in the gills: Role of the RtxA13 toxin.</title>
        <authorList>
            <person name="Callol A."/>
            <person name="Pajuelo D."/>
            <person name="Ebbesson L."/>
            <person name="Teles M."/>
            <person name="MacKenzie S."/>
            <person name="Amaro C."/>
        </authorList>
    </citation>
    <scope>NUCLEOTIDE SEQUENCE</scope>
</reference>
<reference evidence="1" key="1">
    <citation type="submission" date="2014-11" db="EMBL/GenBank/DDBJ databases">
        <authorList>
            <person name="Amaro Gonzalez C."/>
        </authorList>
    </citation>
    <scope>NUCLEOTIDE SEQUENCE</scope>
</reference>
<accession>A0A0E9T915</accession>
<name>A0A0E9T915_ANGAN</name>
<dbReference type="EMBL" id="GBXM01059232">
    <property type="protein sequence ID" value="JAH49345.1"/>
    <property type="molecule type" value="Transcribed_RNA"/>
</dbReference>
<protein>
    <submittedName>
        <fullName evidence="1">Uncharacterized protein</fullName>
    </submittedName>
</protein>
<proteinExistence type="predicted"/>
<sequence>MGIFAQLAAVYPELNKQVGKQSLLDIVC</sequence>
<organism evidence="1">
    <name type="scientific">Anguilla anguilla</name>
    <name type="common">European freshwater eel</name>
    <name type="synonym">Muraena anguilla</name>
    <dbReference type="NCBI Taxonomy" id="7936"/>
    <lineage>
        <taxon>Eukaryota</taxon>
        <taxon>Metazoa</taxon>
        <taxon>Chordata</taxon>
        <taxon>Craniata</taxon>
        <taxon>Vertebrata</taxon>
        <taxon>Euteleostomi</taxon>
        <taxon>Actinopterygii</taxon>
        <taxon>Neopterygii</taxon>
        <taxon>Teleostei</taxon>
        <taxon>Anguilliformes</taxon>
        <taxon>Anguillidae</taxon>
        <taxon>Anguilla</taxon>
    </lineage>
</organism>
<dbReference type="AlphaFoldDB" id="A0A0E9T915"/>
<evidence type="ECO:0000313" key="1">
    <source>
        <dbReference type="EMBL" id="JAH49345.1"/>
    </source>
</evidence>